<dbReference type="PANTHER" id="PTHR28657">
    <property type="entry name" value="INDOLEAMINE 2,3-DIOXYGENASE"/>
    <property type="match status" value="1"/>
</dbReference>
<dbReference type="Gene3D" id="1.20.58.480">
    <property type="match status" value="1"/>
</dbReference>
<feature type="binding site" description="proximal binding residue" evidence="4">
    <location>
        <position position="397"/>
    </location>
    <ligand>
        <name>heme b</name>
        <dbReference type="ChEBI" id="CHEBI:60344"/>
    </ligand>
    <ligandPart>
        <name>Fe</name>
        <dbReference type="ChEBI" id="CHEBI:18248"/>
    </ligandPart>
</feature>
<dbReference type="InterPro" id="IPR037217">
    <property type="entry name" value="Trp/Indoleamine_2_3_dOase-like"/>
</dbReference>
<evidence type="ECO:0000256" key="2">
    <source>
        <dbReference type="ARBA" id="ARBA00022723"/>
    </source>
</evidence>
<dbReference type="Pfam" id="PF01231">
    <property type="entry name" value="IDO"/>
    <property type="match status" value="1"/>
</dbReference>
<comment type="similarity">
    <text evidence="1">Belongs to the indoleamine 2,3-dioxygenase family.</text>
</comment>
<sequence>MGSRDTVTPSFRVLGDSLPDDNSLPAFMVSTSRGFLPRMDPIVSLPAEFDPLESVLQRMPIKTADGSPGLLAESKLGDAVHNELPNLTSAMDRYKDNLPLMNALYRDYSFLASAYLLEPCHERFVKGEPYGLGRQTLPSNVAEPIARCAEICGFKPFMEYAGSYALFNYRLENPAVGLEYSNIRLIRAFEHGLDPTSSEAGFVLVHIDMVKNTGPLVAGTMQCFETVASGVGEAGRGDFNSGMADMLSSMKRINGVMETMWAKSRPTEYTSFRTFIFGITSQSMFPDGVVYEGLYDNKPQSFRGESGANDSIIPLMDNFLQIPMPKTPLTEILQDFREYRPSNHKAFLQYARERSLGLGVKGYALVGERGCDAELLRQSRCLWLEMLNQVRDFRWRHWCFAREYILKRTSHPTATGGSPIVTWLPNQLQAVLAEMEAVYEDAGGREGLGEKAADIMEAAMRQRDTLTKEVDKYCNERGVSQ</sequence>
<comment type="caution">
    <text evidence="5">The sequence shown here is derived from an EMBL/GenBank/DDBJ whole genome shotgun (WGS) entry which is preliminary data.</text>
</comment>
<evidence type="ECO:0000256" key="1">
    <source>
        <dbReference type="ARBA" id="ARBA00007119"/>
    </source>
</evidence>
<dbReference type="PANTHER" id="PTHR28657:SF3">
    <property type="entry name" value="INDOLEAMINE 2,3-DIOXYGENASE"/>
    <property type="match status" value="1"/>
</dbReference>
<reference evidence="5" key="1">
    <citation type="journal article" date="2021" name="Nat. Commun.">
        <title>Genetic determinants of endophytism in the Arabidopsis root mycobiome.</title>
        <authorList>
            <person name="Mesny F."/>
            <person name="Miyauchi S."/>
            <person name="Thiergart T."/>
            <person name="Pickel B."/>
            <person name="Atanasova L."/>
            <person name="Karlsson M."/>
            <person name="Huettel B."/>
            <person name="Barry K.W."/>
            <person name="Haridas S."/>
            <person name="Chen C."/>
            <person name="Bauer D."/>
            <person name="Andreopoulos W."/>
            <person name="Pangilinan J."/>
            <person name="LaButti K."/>
            <person name="Riley R."/>
            <person name="Lipzen A."/>
            <person name="Clum A."/>
            <person name="Drula E."/>
            <person name="Henrissat B."/>
            <person name="Kohler A."/>
            <person name="Grigoriev I.V."/>
            <person name="Martin F.M."/>
            <person name="Hacquard S."/>
        </authorList>
    </citation>
    <scope>NUCLEOTIDE SEQUENCE</scope>
    <source>
        <strain evidence="5">MPI-CAGE-CH-0235</strain>
    </source>
</reference>
<organism evidence="5 6">
    <name type="scientific">Stachybotrys elegans</name>
    <dbReference type="NCBI Taxonomy" id="80388"/>
    <lineage>
        <taxon>Eukaryota</taxon>
        <taxon>Fungi</taxon>
        <taxon>Dikarya</taxon>
        <taxon>Ascomycota</taxon>
        <taxon>Pezizomycotina</taxon>
        <taxon>Sordariomycetes</taxon>
        <taxon>Hypocreomycetidae</taxon>
        <taxon>Hypocreales</taxon>
        <taxon>Stachybotryaceae</taxon>
        <taxon>Stachybotrys</taxon>
    </lineage>
</organism>
<keyword evidence="3 4" id="KW-0408">Iron</keyword>
<dbReference type="GO" id="GO:0016702">
    <property type="term" value="F:oxidoreductase activity, acting on single donors with incorporation of molecular oxygen, incorporation of two atoms of oxygen"/>
    <property type="evidence" value="ECO:0007669"/>
    <property type="project" value="UniProtKB-ARBA"/>
</dbReference>
<dbReference type="FunFam" id="1.20.58.480:FF:000005">
    <property type="entry name" value="Indoleamine 2,3-dioxygenase family protein"/>
    <property type="match status" value="1"/>
</dbReference>
<name>A0A8K0WUT4_9HYPO</name>
<keyword evidence="2 4" id="KW-0479">Metal-binding</keyword>
<dbReference type="SUPFAM" id="SSF140959">
    <property type="entry name" value="Indolic compounds 2,3-dioxygenase-like"/>
    <property type="match status" value="1"/>
</dbReference>
<dbReference type="GO" id="GO:0046872">
    <property type="term" value="F:metal ion binding"/>
    <property type="evidence" value="ECO:0007669"/>
    <property type="project" value="UniProtKB-KW"/>
</dbReference>
<evidence type="ECO:0000313" key="5">
    <source>
        <dbReference type="EMBL" id="KAH7325951.1"/>
    </source>
</evidence>
<dbReference type="InterPro" id="IPR000898">
    <property type="entry name" value="Indolamine_dOase"/>
</dbReference>
<dbReference type="GO" id="GO:0020037">
    <property type="term" value="F:heme binding"/>
    <property type="evidence" value="ECO:0007669"/>
    <property type="project" value="InterPro"/>
</dbReference>
<evidence type="ECO:0000256" key="3">
    <source>
        <dbReference type="ARBA" id="ARBA00023004"/>
    </source>
</evidence>
<evidence type="ECO:0008006" key="7">
    <source>
        <dbReference type="Google" id="ProtNLM"/>
    </source>
</evidence>
<evidence type="ECO:0000313" key="6">
    <source>
        <dbReference type="Proteomes" id="UP000813444"/>
    </source>
</evidence>
<dbReference type="Proteomes" id="UP000813444">
    <property type="component" value="Unassembled WGS sequence"/>
</dbReference>
<keyword evidence="4" id="KW-0349">Heme</keyword>
<dbReference type="GO" id="GO:0019441">
    <property type="term" value="P:L-tryptophan catabolic process to kynurenine"/>
    <property type="evidence" value="ECO:0007669"/>
    <property type="project" value="InterPro"/>
</dbReference>
<evidence type="ECO:0000256" key="4">
    <source>
        <dbReference type="PIRSR" id="PIRSR600898-1"/>
    </source>
</evidence>
<proteinExistence type="inferred from homology"/>
<protein>
    <recommendedName>
        <fullName evidence="7">Indoleamine 2,3-dioxygenase gamma type</fullName>
    </recommendedName>
</protein>
<gene>
    <name evidence="5" type="ORF">B0I35DRAFT_405277</name>
</gene>
<dbReference type="OrthoDB" id="10262710at2759"/>
<keyword evidence="6" id="KW-1185">Reference proteome</keyword>
<accession>A0A8K0WUT4</accession>
<dbReference type="EMBL" id="JAGPNK010000002">
    <property type="protein sequence ID" value="KAH7325951.1"/>
    <property type="molecule type" value="Genomic_DNA"/>
</dbReference>
<dbReference type="AlphaFoldDB" id="A0A8K0WUT4"/>